<keyword evidence="4" id="KW-0479">Metal-binding</keyword>
<keyword evidence="19" id="KW-1185">Reference proteome</keyword>
<feature type="region of interest" description="Disordered" evidence="13">
    <location>
        <begin position="27"/>
        <end position="64"/>
    </location>
</feature>
<dbReference type="GeneID" id="25570076"/>
<keyword evidence="7 12" id="KW-0863">Zinc-finger</keyword>
<dbReference type="SMART" id="SM00734">
    <property type="entry name" value="ZnF_Rad18"/>
    <property type="match status" value="1"/>
</dbReference>
<dbReference type="GO" id="GO:0008270">
    <property type="term" value="F:zinc ion binding"/>
    <property type="evidence" value="ECO:0007669"/>
    <property type="project" value="UniProtKB-KW"/>
</dbReference>
<keyword evidence="10 14" id="KW-0472">Membrane</keyword>
<feature type="domain" description="GOLD" evidence="16">
    <location>
        <begin position="392"/>
        <end position="510"/>
    </location>
</feature>
<dbReference type="InterPro" id="IPR003034">
    <property type="entry name" value="SAP_dom"/>
</dbReference>
<dbReference type="PROSITE" id="PS01159">
    <property type="entry name" value="WW_DOMAIN_1"/>
    <property type="match status" value="1"/>
</dbReference>
<feature type="domain" description="SAP" evidence="15">
    <location>
        <begin position="157"/>
        <end position="191"/>
    </location>
</feature>
<feature type="compositionally biased region" description="Low complexity" evidence="13">
    <location>
        <begin position="224"/>
        <end position="259"/>
    </location>
</feature>
<dbReference type="InterPro" id="IPR001202">
    <property type="entry name" value="WW_dom"/>
</dbReference>
<evidence type="ECO:0000256" key="2">
    <source>
        <dbReference type="ARBA" id="ARBA00007104"/>
    </source>
</evidence>
<evidence type="ECO:0000313" key="18">
    <source>
        <dbReference type="EMBL" id="KNC52399.1"/>
    </source>
</evidence>
<keyword evidence="5" id="KW-0732">Signal</keyword>
<keyword evidence="8" id="KW-0862">Zinc</keyword>
<protein>
    <submittedName>
        <fullName evidence="18">Uncharacterized protein</fullName>
    </submittedName>
</protein>
<dbReference type="eggNOG" id="KOG0287">
    <property type="taxonomic scope" value="Eukaryota"/>
</dbReference>
<accession>A0A0L0DJ22</accession>
<dbReference type="OrthoDB" id="759142at2759"/>
<dbReference type="Pfam" id="PF01105">
    <property type="entry name" value="EMP24_GP25L"/>
    <property type="match status" value="1"/>
</dbReference>
<keyword evidence="9 14" id="KW-1133">Transmembrane helix</keyword>
<evidence type="ECO:0000256" key="10">
    <source>
        <dbReference type="ARBA" id="ARBA00023136"/>
    </source>
</evidence>
<dbReference type="AlphaFoldDB" id="A0A0L0DJ22"/>
<comment type="subcellular location">
    <subcellularLocation>
        <location evidence="1">Membrane</location>
        <topology evidence="1">Single-pass type I membrane protein</topology>
    </subcellularLocation>
</comment>
<dbReference type="InterPro" id="IPR006642">
    <property type="entry name" value="Rad18_UBZ4"/>
</dbReference>
<dbReference type="InterPro" id="IPR015720">
    <property type="entry name" value="Emp24-like"/>
</dbReference>
<reference evidence="18 19" key="1">
    <citation type="submission" date="2010-05" db="EMBL/GenBank/DDBJ databases">
        <title>The Genome Sequence of Thecamonas trahens ATCC 50062.</title>
        <authorList>
            <consortium name="The Broad Institute Genome Sequencing Platform"/>
            <person name="Russ C."/>
            <person name="Cuomo C."/>
            <person name="Shea T."/>
            <person name="Young S.K."/>
            <person name="Zeng Q."/>
            <person name="Koehrsen M."/>
            <person name="Haas B."/>
            <person name="Borodovsky M."/>
            <person name="Guigo R."/>
            <person name="Alvarado L."/>
            <person name="Berlin A."/>
            <person name="Bochicchio J."/>
            <person name="Borenstein D."/>
            <person name="Chapman S."/>
            <person name="Chen Z."/>
            <person name="Freedman E."/>
            <person name="Gellesch M."/>
            <person name="Goldberg J."/>
            <person name="Griggs A."/>
            <person name="Gujja S."/>
            <person name="Heilman E."/>
            <person name="Heiman D."/>
            <person name="Hepburn T."/>
            <person name="Howarth C."/>
            <person name="Jen D."/>
            <person name="Larson L."/>
            <person name="Mehta T."/>
            <person name="Park D."/>
            <person name="Pearson M."/>
            <person name="Roberts A."/>
            <person name="Saif S."/>
            <person name="Shenoy N."/>
            <person name="Sisk P."/>
            <person name="Stolte C."/>
            <person name="Sykes S."/>
            <person name="Thomson T."/>
            <person name="Walk T."/>
            <person name="White J."/>
            <person name="Yandava C."/>
            <person name="Burger G."/>
            <person name="Gray M.W."/>
            <person name="Holland P.W.H."/>
            <person name="King N."/>
            <person name="Lang F.B.F."/>
            <person name="Roger A.J."/>
            <person name="Ruiz-Trillo I."/>
            <person name="Lander E."/>
            <person name="Nusbaum C."/>
        </authorList>
    </citation>
    <scope>NUCLEOTIDE SEQUENCE [LARGE SCALE GENOMIC DNA]</scope>
    <source>
        <strain evidence="18 19">ATCC 50062</strain>
    </source>
</reference>
<dbReference type="EMBL" id="GL349472">
    <property type="protein sequence ID" value="KNC52399.1"/>
    <property type="molecule type" value="Genomic_DNA"/>
</dbReference>
<dbReference type="Proteomes" id="UP000054408">
    <property type="component" value="Unassembled WGS sequence"/>
</dbReference>
<dbReference type="Gene3D" id="3.30.160.60">
    <property type="entry name" value="Classic Zinc Finger"/>
    <property type="match status" value="1"/>
</dbReference>
<dbReference type="GO" id="GO:0003677">
    <property type="term" value="F:DNA binding"/>
    <property type="evidence" value="ECO:0007669"/>
    <property type="project" value="InterPro"/>
</dbReference>
<dbReference type="STRING" id="461836.A0A0L0DJ22"/>
<feature type="transmembrane region" description="Helical" evidence="14">
    <location>
        <begin position="546"/>
        <end position="565"/>
    </location>
</feature>
<evidence type="ECO:0000259" key="17">
    <source>
        <dbReference type="PROSITE" id="PS51908"/>
    </source>
</evidence>
<evidence type="ECO:0000256" key="8">
    <source>
        <dbReference type="ARBA" id="ARBA00022833"/>
    </source>
</evidence>
<dbReference type="PROSITE" id="PS51908">
    <property type="entry name" value="ZF_UBZ4"/>
    <property type="match status" value="1"/>
</dbReference>
<evidence type="ECO:0000313" key="19">
    <source>
        <dbReference type="Proteomes" id="UP000054408"/>
    </source>
</evidence>
<feature type="region of interest" description="Disordered" evidence="13">
    <location>
        <begin position="217"/>
        <end position="272"/>
    </location>
</feature>
<proteinExistence type="inferred from homology"/>
<evidence type="ECO:0000256" key="13">
    <source>
        <dbReference type="SAM" id="MobiDB-lite"/>
    </source>
</evidence>
<keyword evidence="3 14" id="KW-0812">Transmembrane</keyword>
<sequence>MDVRNNHHVDALVSAYRTLRTALEAVRIPDRDQDPSALLPAPPAVAEPKSQQEPPKPRPSRRASRIAAENMGSQAAPIVLDADDDHPPPPPGKVRCPVCGLALSPDMLNTHLDTCLSSGGGAGGKAAGGNAAHSAPPVVLGRKPCGKPPKRLPKLVHSIMKPSQIKAKLREYRLPTHGNRKAMVWRLSEFTLRYNCALDGGEAPTYDAIAARVTNDEQHRKASAKQASSASKAHKSSGSVSTESSPASAGKPRAGGSAKSKSKSKAKSKHKALIKEIRKRKAAKAAKAAAEAAEAAKLAAENPWRVVEDPVSGKPFYYNALANIGTFDPPQELTDPSQETHGYTVLVLPPSGSDPPKLVAIQPAAAPPPPPPPAVKDRSSEGAFFFMREAGDRCFTAEWDADYLVHGNYEIAAETVTPQRIHEFPFSVVIRGPSGAVMFERAQDFSGRFGFTTTEEGTYSVCFNLGKLPRSRKANGRKVSIDISAGLKTDDYTEVAQKEHLSPMEVELRRMTDIARVIKDDLIHMRNREARLRETNESTIAWADTWSNVGFFLVFCLTAWQLYFVRASVKASNKMF</sequence>
<name>A0A0L0DJ22_THETB</name>
<evidence type="ECO:0000259" key="15">
    <source>
        <dbReference type="PROSITE" id="PS50800"/>
    </source>
</evidence>
<evidence type="ECO:0000256" key="9">
    <source>
        <dbReference type="ARBA" id="ARBA00022989"/>
    </source>
</evidence>
<organism evidence="18 19">
    <name type="scientific">Thecamonas trahens ATCC 50062</name>
    <dbReference type="NCBI Taxonomy" id="461836"/>
    <lineage>
        <taxon>Eukaryota</taxon>
        <taxon>Apusozoa</taxon>
        <taxon>Apusomonadida</taxon>
        <taxon>Apusomonadidae</taxon>
        <taxon>Thecamonas</taxon>
    </lineage>
</organism>
<evidence type="ECO:0000259" key="16">
    <source>
        <dbReference type="PROSITE" id="PS50866"/>
    </source>
</evidence>
<dbReference type="UniPathway" id="UPA00143"/>
<dbReference type="PROSITE" id="PS50866">
    <property type="entry name" value="GOLD"/>
    <property type="match status" value="1"/>
</dbReference>
<dbReference type="SMART" id="SM01190">
    <property type="entry name" value="EMP24_GP25L"/>
    <property type="match status" value="1"/>
</dbReference>
<dbReference type="PROSITE" id="PS50800">
    <property type="entry name" value="SAP"/>
    <property type="match status" value="1"/>
</dbReference>
<keyword evidence="11 12" id="KW-0234">DNA repair</keyword>
<evidence type="ECO:0000256" key="5">
    <source>
        <dbReference type="ARBA" id="ARBA00022729"/>
    </source>
</evidence>
<evidence type="ECO:0000256" key="3">
    <source>
        <dbReference type="ARBA" id="ARBA00022692"/>
    </source>
</evidence>
<gene>
    <name evidence="18" type="ORF">AMSG_12161</name>
</gene>
<dbReference type="eggNOG" id="KOG1691">
    <property type="taxonomic scope" value="Eukaryota"/>
</dbReference>
<keyword evidence="6 12" id="KW-0227">DNA damage</keyword>
<dbReference type="InterPro" id="IPR009038">
    <property type="entry name" value="GOLD_dom"/>
</dbReference>
<evidence type="ECO:0000256" key="1">
    <source>
        <dbReference type="ARBA" id="ARBA00004479"/>
    </source>
</evidence>
<evidence type="ECO:0000256" key="6">
    <source>
        <dbReference type="ARBA" id="ARBA00022763"/>
    </source>
</evidence>
<evidence type="ECO:0000256" key="11">
    <source>
        <dbReference type="ARBA" id="ARBA00023204"/>
    </source>
</evidence>
<dbReference type="GO" id="GO:0006281">
    <property type="term" value="P:DNA repair"/>
    <property type="evidence" value="ECO:0007669"/>
    <property type="project" value="UniProtKB-KW"/>
</dbReference>
<evidence type="ECO:0000256" key="4">
    <source>
        <dbReference type="ARBA" id="ARBA00022723"/>
    </source>
</evidence>
<feature type="domain" description="UBZ4-type" evidence="17">
    <location>
        <begin position="93"/>
        <end position="120"/>
    </location>
</feature>
<dbReference type="PANTHER" id="PTHR22811">
    <property type="entry name" value="TRANSMEMBRANE EMP24 DOMAIN-CONTAINING PROTEIN"/>
    <property type="match status" value="1"/>
</dbReference>
<feature type="compositionally biased region" description="Basic residues" evidence="13">
    <location>
        <begin position="260"/>
        <end position="272"/>
    </location>
</feature>
<evidence type="ECO:0000256" key="7">
    <source>
        <dbReference type="ARBA" id="ARBA00022771"/>
    </source>
</evidence>
<dbReference type="GO" id="GO:0016567">
    <property type="term" value="P:protein ubiquitination"/>
    <property type="evidence" value="ECO:0007669"/>
    <property type="project" value="UniProtKB-UniPathway"/>
</dbReference>
<comment type="similarity">
    <text evidence="2">Belongs to the EMP24/GP25L family.</text>
</comment>
<dbReference type="RefSeq" id="XP_013755501.1">
    <property type="nucleotide sequence ID" value="XM_013900047.1"/>
</dbReference>
<evidence type="ECO:0000256" key="12">
    <source>
        <dbReference type="PROSITE-ProRule" id="PRU01256"/>
    </source>
</evidence>
<dbReference type="GO" id="GO:0016020">
    <property type="term" value="C:membrane"/>
    <property type="evidence" value="ECO:0007669"/>
    <property type="project" value="UniProtKB-SubCell"/>
</dbReference>
<evidence type="ECO:0000256" key="14">
    <source>
        <dbReference type="SAM" id="Phobius"/>
    </source>
</evidence>